<dbReference type="EMBL" id="MN740593">
    <property type="protein sequence ID" value="QHS77882.1"/>
    <property type="molecule type" value="Genomic_DNA"/>
</dbReference>
<proteinExistence type="predicted"/>
<keyword evidence="1" id="KW-0472">Membrane</keyword>
<keyword evidence="1" id="KW-1133">Transmembrane helix</keyword>
<protein>
    <submittedName>
        <fullName evidence="2">Uncharacterized protein</fullName>
    </submittedName>
</protein>
<organism evidence="2">
    <name type="scientific">viral metagenome</name>
    <dbReference type="NCBI Taxonomy" id="1070528"/>
    <lineage>
        <taxon>unclassified sequences</taxon>
        <taxon>metagenomes</taxon>
        <taxon>organismal metagenomes</taxon>
    </lineage>
</organism>
<keyword evidence="1" id="KW-0812">Transmembrane</keyword>
<accession>A0A6C0ADY6</accession>
<feature type="transmembrane region" description="Helical" evidence="1">
    <location>
        <begin position="12"/>
        <end position="32"/>
    </location>
</feature>
<sequence>MNYYNIVEKFVDYSFCSIILYKVLVSVYINIYGHKVQYHVYRINNTIFLGTVHVNSYNSIYPEILEYIDNTNTCYTEINAPLYDNKQFAKSIVNLSFFKNLYNFNSLIKFYESRYLSSIFLLDKNYTTPFQINR</sequence>
<dbReference type="AlphaFoldDB" id="A0A6C0ADY6"/>
<evidence type="ECO:0000313" key="2">
    <source>
        <dbReference type="EMBL" id="QHS77882.1"/>
    </source>
</evidence>
<reference evidence="2" key="1">
    <citation type="journal article" date="2020" name="Nature">
        <title>Giant virus diversity and host interactions through global metagenomics.</title>
        <authorList>
            <person name="Schulz F."/>
            <person name="Roux S."/>
            <person name="Paez-Espino D."/>
            <person name="Jungbluth S."/>
            <person name="Walsh D.A."/>
            <person name="Denef V.J."/>
            <person name="McMahon K.D."/>
            <person name="Konstantinidis K.T."/>
            <person name="Eloe-Fadrosh E.A."/>
            <person name="Kyrpides N.C."/>
            <person name="Woyke T."/>
        </authorList>
    </citation>
    <scope>NUCLEOTIDE SEQUENCE</scope>
    <source>
        <strain evidence="2">GVMAG-S-1021933-23</strain>
    </source>
</reference>
<name>A0A6C0ADY6_9ZZZZ</name>
<evidence type="ECO:0000256" key="1">
    <source>
        <dbReference type="SAM" id="Phobius"/>
    </source>
</evidence>